<evidence type="ECO:0000313" key="5">
    <source>
        <dbReference type="EMBL" id="RAH55978.1"/>
    </source>
</evidence>
<evidence type="ECO:0000259" key="4">
    <source>
        <dbReference type="Pfam" id="PF00004"/>
    </source>
</evidence>
<dbReference type="Gene3D" id="3.40.50.300">
    <property type="entry name" value="P-loop containing nucleotide triphosphate hydrolases"/>
    <property type="match status" value="2"/>
</dbReference>
<dbReference type="RefSeq" id="XP_025513900.1">
    <property type="nucleotide sequence ID" value="XM_025664033.1"/>
</dbReference>
<gene>
    <name evidence="5" type="ORF">BO85DRAFT_498407</name>
</gene>
<evidence type="ECO:0000256" key="1">
    <source>
        <dbReference type="ARBA" id="ARBA00010378"/>
    </source>
</evidence>
<dbReference type="PANTHER" id="PTHR43392">
    <property type="entry name" value="AAA-TYPE ATPASE FAMILY PROTEIN / ANKYRIN REPEAT FAMILY PROTEIN"/>
    <property type="match status" value="1"/>
</dbReference>
<keyword evidence="6" id="KW-1185">Reference proteome</keyword>
<keyword evidence="2" id="KW-0547">Nucleotide-binding</keyword>
<dbReference type="GO" id="GO:0005524">
    <property type="term" value="F:ATP binding"/>
    <property type="evidence" value="ECO:0007669"/>
    <property type="project" value="UniProtKB-KW"/>
</dbReference>
<evidence type="ECO:0000256" key="3">
    <source>
        <dbReference type="ARBA" id="ARBA00022840"/>
    </source>
</evidence>
<proteinExistence type="inferred from homology"/>
<dbReference type="GeneID" id="37167435"/>
<dbReference type="Proteomes" id="UP000249526">
    <property type="component" value="Unassembled WGS sequence"/>
</dbReference>
<dbReference type="InterPro" id="IPR027417">
    <property type="entry name" value="P-loop_NTPase"/>
</dbReference>
<dbReference type="EMBL" id="KZ825067">
    <property type="protein sequence ID" value="RAH55978.1"/>
    <property type="molecule type" value="Genomic_DNA"/>
</dbReference>
<dbReference type="InterPro" id="IPR050773">
    <property type="entry name" value="CbxX/CfxQ_RuBisCO_ESX"/>
</dbReference>
<accession>A0A8G1QY02</accession>
<reference evidence="5 6" key="1">
    <citation type="submission" date="2018-02" db="EMBL/GenBank/DDBJ databases">
        <title>The genomes of Aspergillus section Nigri reveals drivers in fungal speciation.</title>
        <authorList>
            <consortium name="DOE Joint Genome Institute"/>
            <person name="Vesth T.C."/>
            <person name="Nybo J."/>
            <person name="Theobald S."/>
            <person name="Brandl J."/>
            <person name="Frisvad J.C."/>
            <person name="Nielsen K.F."/>
            <person name="Lyhne E.K."/>
            <person name="Kogle M.E."/>
            <person name="Kuo A."/>
            <person name="Riley R."/>
            <person name="Clum A."/>
            <person name="Nolan M."/>
            <person name="Lipzen A."/>
            <person name="Salamov A."/>
            <person name="Henrissat B."/>
            <person name="Wiebenga A."/>
            <person name="De vries R.P."/>
            <person name="Grigoriev I.V."/>
            <person name="Mortensen U.H."/>
            <person name="Andersen M.R."/>
            <person name="Baker S.E."/>
        </authorList>
    </citation>
    <scope>NUCLEOTIDE SEQUENCE [LARGE SCALE GENOMIC DNA]</scope>
    <source>
        <strain evidence="5 6">CBS 112811</strain>
    </source>
</reference>
<feature type="domain" description="ATPase AAA-type core" evidence="4">
    <location>
        <begin position="599"/>
        <end position="685"/>
    </location>
</feature>
<dbReference type="PANTHER" id="PTHR43392:SF2">
    <property type="entry name" value="AAA-TYPE ATPASE FAMILY PROTEIN _ ANKYRIN REPEAT FAMILY PROTEIN"/>
    <property type="match status" value="1"/>
</dbReference>
<dbReference type="AlphaFoldDB" id="A0A8G1QY02"/>
<dbReference type="InterPro" id="IPR003959">
    <property type="entry name" value="ATPase_AAA_core"/>
</dbReference>
<feature type="domain" description="ATPase AAA-type core" evidence="4">
    <location>
        <begin position="346"/>
        <end position="450"/>
    </location>
</feature>
<keyword evidence="3" id="KW-0067">ATP-binding</keyword>
<evidence type="ECO:0000313" key="6">
    <source>
        <dbReference type="Proteomes" id="UP000249526"/>
    </source>
</evidence>
<protein>
    <recommendedName>
        <fullName evidence="4">ATPase AAA-type core domain-containing protein</fullName>
    </recommendedName>
</protein>
<dbReference type="InterPro" id="IPR000641">
    <property type="entry name" value="CbxX/CfxQ"/>
</dbReference>
<dbReference type="GO" id="GO:0016887">
    <property type="term" value="F:ATP hydrolysis activity"/>
    <property type="evidence" value="ECO:0007669"/>
    <property type="project" value="InterPro"/>
</dbReference>
<name>A0A8G1QY02_9EURO</name>
<dbReference type="SUPFAM" id="SSF52540">
    <property type="entry name" value="P-loop containing nucleoside triphosphate hydrolases"/>
    <property type="match status" value="2"/>
</dbReference>
<dbReference type="Pfam" id="PF00004">
    <property type="entry name" value="AAA"/>
    <property type="match status" value="2"/>
</dbReference>
<dbReference type="PRINTS" id="PR00819">
    <property type="entry name" value="CBXCFQXSUPER"/>
</dbReference>
<evidence type="ECO:0000256" key="2">
    <source>
        <dbReference type="ARBA" id="ARBA00022741"/>
    </source>
</evidence>
<organism evidence="5 6">
    <name type="scientific">Aspergillus piperis CBS 112811</name>
    <dbReference type="NCBI Taxonomy" id="1448313"/>
    <lineage>
        <taxon>Eukaryota</taxon>
        <taxon>Fungi</taxon>
        <taxon>Dikarya</taxon>
        <taxon>Ascomycota</taxon>
        <taxon>Pezizomycotina</taxon>
        <taxon>Eurotiomycetes</taxon>
        <taxon>Eurotiomycetidae</taxon>
        <taxon>Eurotiales</taxon>
        <taxon>Aspergillaceae</taxon>
        <taxon>Aspergillus</taxon>
        <taxon>Aspergillus subgen. Circumdati</taxon>
    </lineage>
</organism>
<sequence>MQVSKKDIAVLSPQMGCDPTQFWTISPGSDKDPNLVARHQIDSLRIQCQTIKRDFSRAIEVIRDPHRATPEIMDYLKHSVRNSRFFHAFSEISIESLGKRPGDLTYTVLSQYLEIGEQAQVSRRKQLIEWGSNIRDHYTERLALWLKVHDTCQRNLAHKISEHSMRSSSTLDARIFLFGAQNIPSCLPDLSCLEADIEVGQGANEIDEACLLAILTQSTKRLMLIKEDPKKLLDCIHPNNIEDLVLDSSWQTLWDRLVAGGFIVIKTLTKNVDLDDGQTDEEPEVEEASSQLDPLQDSEALKSLQKMVGLDDVKERVRQLHRQAKMKAQRMSIGQPIRTISLDGTLKGPLGTGKTTFATLYGRILNDIGLLPRDDIIRETESGLIGKDIGETAERVQNAIHEAEGNVLINDDAYTLWGGGKNPNPLHKAAIDTLVNCVSESRTSSQCILLVVYEYELREMFRHVNPAHLDQIMNFRKKEVRVSCFPEASEVAIEMIRQALVSPRFANARHVEQIVVNAQLSCQRRYLSDSSMDPTVLTVEDFSKVWNRVLDVEEEYRKLSSSVTGCGSFVEQLLDDIRIANPTIIGNLDSRERIPVIYIFRGAPGTSKASTARRMGEIFHHMRFFATPEVIEYSVADLVGEYSGDTGLKVLDLFDRALGKVLLLDKVHLLVENDQSLKEVVGELLGMAREWIHCCPLIQV</sequence>
<comment type="similarity">
    <text evidence="1">Belongs to the CbxX/CfxQ family.</text>
</comment>